<proteinExistence type="predicted"/>
<feature type="compositionally biased region" description="Basic residues" evidence="1">
    <location>
        <begin position="55"/>
        <end position="64"/>
    </location>
</feature>
<name>A0ABQ9TH15_SAGOE</name>
<feature type="non-terminal residue" evidence="2">
    <location>
        <position position="1"/>
    </location>
</feature>
<dbReference type="EMBL" id="JASSZA010000023">
    <property type="protein sequence ID" value="KAK2084063.1"/>
    <property type="molecule type" value="Genomic_DNA"/>
</dbReference>
<evidence type="ECO:0000313" key="2">
    <source>
        <dbReference type="EMBL" id="KAK2084063.1"/>
    </source>
</evidence>
<accession>A0ABQ9TH15</accession>
<evidence type="ECO:0000313" key="3">
    <source>
        <dbReference type="Proteomes" id="UP001266305"/>
    </source>
</evidence>
<organism evidence="2 3">
    <name type="scientific">Saguinus oedipus</name>
    <name type="common">Cotton-top tamarin</name>
    <name type="synonym">Oedipomidas oedipus</name>
    <dbReference type="NCBI Taxonomy" id="9490"/>
    <lineage>
        <taxon>Eukaryota</taxon>
        <taxon>Metazoa</taxon>
        <taxon>Chordata</taxon>
        <taxon>Craniata</taxon>
        <taxon>Vertebrata</taxon>
        <taxon>Euteleostomi</taxon>
        <taxon>Mammalia</taxon>
        <taxon>Eutheria</taxon>
        <taxon>Euarchontoglires</taxon>
        <taxon>Primates</taxon>
        <taxon>Haplorrhini</taxon>
        <taxon>Platyrrhini</taxon>
        <taxon>Cebidae</taxon>
        <taxon>Callitrichinae</taxon>
        <taxon>Saguinus</taxon>
    </lineage>
</organism>
<gene>
    <name evidence="2" type="ORF">P7K49_039299</name>
</gene>
<sequence>VLRPPAPSWPRPAGLLEKSSPGLPSPSTGRALEGSAMMENFQANSSGPVAPRPGSLRHVKGPRS</sequence>
<evidence type="ECO:0000256" key="1">
    <source>
        <dbReference type="SAM" id="MobiDB-lite"/>
    </source>
</evidence>
<keyword evidence="3" id="KW-1185">Reference proteome</keyword>
<feature type="region of interest" description="Disordered" evidence="1">
    <location>
        <begin position="1"/>
        <end position="64"/>
    </location>
</feature>
<feature type="compositionally biased region" description="Pro residues" evidence="1">
    <location>
        <begin position="1"/>
        <end position="10"/>
    </location>
</feature>
<protein>
    <submittedName>
        <fullName evidence="2">Uncharacterized protein</fullName>
    </submittedName>
</protein>
<comment type="caution">
    <text evidence="2">The sequence shown here is derived from an EMBL/GenBank/DDBJ whole genome shotgun (WGS) entry which is preliminary data.</text>
</comment>
<dbReference type="Proteomes" id="UP001266305">
    <property type="component" value="Unassembled WGS sequence"/>
</dbReference>
<reference evidence="2 3" key="1">
    <citation type="submission" date="2023-05" db="EMBL/GenBank/DDBJ databases">
        <title>B98-5 Cell Line De Novo Hybrid Assembly: An Optical Mapping Approach.</title>
        <authorList>
            <person name="Kananen K."/>
            <person name="Auerbach J.A."/>
            <person name="Kautto E."/>
            <person name="Blachly J.S."/>
        </authorList>
    </citation>
    <scope>NUCLEOTIDE SEQUENCE [LARGE SCALE GENOMIC DNA]</scope>
    <source>
        <strain evidence="2">B95-8</strain>
        <tissue evidence="2">Cell line</tissue>
    </source>
</reference>